<evidence type="ECO:0000256" key="5">
    <source>
        <dbReference type="ARBA" id="ARBA00023136"/>
    </source>
</evidence>
<keyword evidence="1" id="KW-1003">Cell membrane</keyword>
<evidence type="ECO:0000256" key="2">
    <source>
        <dbReference type="ARBA" id="ARBA00022519"/>
    </source>
</evidence>
<reference evidence="6 7" key="1">
    <citation type="journal article" date="2019" name="Nat. Microbiol.">
        <title>Mediterranean grassland soil C-N compound turnover is dependent on rainfall and depth, and is mediated by genomically divergent microorganisms.</title>
        <authorList>
            <person name="Diamond S."/>
            <person name="Andeer P.F."/>
            <person name="Li Z."/>
            <person name="Crits-Christoph A."/>
            <person name="Burstein D."/>
            <person name="Anantharaman K."/>
            <person name="Lane K.R."/>
            <person name="Thomas B.C."/>
            <person name="Pan C."/>
            <person name="Northen T.R."/>
            <person name="Banfield J.F."/>
        </authorList>
    </citation>
    <scope>NUCLEOTIDE SEQUENCE [LARGE SCALE GENOMIC DNA]</scope>
    <source>
        <strain evidence="6">WS_11</strain>
    </source>
</reference>
<dbReference type="PANTHER" id="PTHR37481:SF1">
    <property type="entry name" value="LIPOPOLYSACCHARIDE EXPORT SYSTEM PROTEIN LPTC"/>
    <property type="match status" value="1"/>
</dbReference>
<evidence type="ECO:0000256" key="3">
    <source>
        <dbReference type="ARBA" id="ARBA00022692"/>
    </source>
</evidence>
<evidence type="ECO:0000256" key="1">
    <source>
        <dbReference type="ARBA" id="ARBA00022475"/>
    </source>
</evidence>
<keyword evidence="2" id="KW-0997">Cell inner membrane</keyword>
<dbReference type="GO" id="GO:0017089">
    <property type="term" value="F:glycolipid transfer activity"/>
    <property type="evidence" value="ECO:0007669"/>
    <property type="project" value="TreeGrafter"/>
</dbReference>
<dbReference type="EMBL" id="VBPB01000068">
    <property type="protein sequence ID" value="TMQ73466.1"/>
    <property type="molecule type" value="Genomic_DNA"/>
</dbReference>
<keyword evidence="4" id="KW-1133">Transmembrane helix</keyword>
<keyword evidence="5" id="KW-0472">Membrane</keyword>
<gene>
    <name evidence="6" type="primary">lptC</name>
    <name evidence="6" type="ORF">E6K81_04555</name>
</gene>
<dbReference type="Gene3D" id="2.60.450.10">
    <property type="entry name" value="Lipopolysaccharide (LPS) transport protein A like domain"/>
    <property type="match status" value="1"/>
</dbReference>
<dbReference type="PANTHER" id="PTHR37481">
    <property type="entry name" value="LIPOPOLYSACCHARIDE EXPORT SYSTEM PROTEIN LPTC"/>
    <property type="match status" value="1"/>
</dbReference>
<organism evidence="6 7">
    <name type="scientific">Eiseniibacteriota bacterium</name>
    <dbReference type="NCBI Taxonomy" id="2212470"/>
    <lineage>
        <taxon>Bacteria</taxon>
        <taxon>Candidatus Eiseniibacteriota</taxon>
    </lineage>
</organism>
<protein>
    <submittedName>
        <fullName evidence="6">LPS export ABC transporter periplasmic protein LptC</fullName>
    </submittedName>
</protein>
<dbReference type="GO" id="GO:0030288">
    <property type="term" value="C:outer membrane-bounded periplasmic space"/>
    <property type="evidence" value="ECO:0007669"/>
    <property type="project" value="TreeGrafter"/>
</dbReference>
<dbReference type="Pfam" id="PF06835">
    <property type="entry name" value="LptC"/>
    <property type="match status" value="1"/>
</dbReference>
<dbReference type="Proteomes" id="UP000319771">
    <property type="component" value="Unassembled WGS sequence"/>
</dbReference>
<evidence type="ECO:0000256" key="4">
    <source>
        <dbReference type="ARBA" id="ARBA00022989"/>
    </source>
</evidence>
<dbReference type="InterPro" id="IPR052363">
    <property type="entry name" value="LPS_export_LptC"/>
</dbReference>
<dbReference type="GO" id="GO:0015221">
    <property type="term" value="F:lipopolysaccharide transmembrane transporter activity"/>
    <property type="evidence" value="ECO:0007669"/>
    <property type="project" value="InterPro"/>
</dbReference>
<dbReference type="InterPro" id="IPR010664">
    <property type="entry name" value="LipoPS_assembly_LptC-rel"/>
</dbReference>
<dbReference type="AlphaFoldDB" id="A0A538UC45"/>
<sequence>MRSWFWHTPCLRVREAFASVANETSDRAHGPIGEPPMRPYANHRLPALAAICLGAALLGLPGCDQTPRVSSVPVAGQLPDSEVSDFVATETDQGDVQWKMYARSAATYRNRNLVVARDMRIDFYDEKGQRSSTMTAREGEMNDLTHDMTARGDVVIQATEGTRMTTDLLHFLNKRQRIETESFVRVDRGGDVLTGYGFESDPELKDFQFKRQVKATVRTRSGGAVESRKGTP</sequence>
<evidence type="ECO:0000313" key="6">
    <source>
        <dbReference type="EMBL" id="TMQ73466.1"/>
    </source>
</evidence>
<dbReference type="GO" id="GO:0005886">
    <property type="term" value="C:plasma membrane"/>
    <property type="evidence" value="ECO:0007669"/>
    <property type="project" value="InterPro"/>
</dbReference>
<evidence type="ECO:0000313" key="7">
    <source>
        <dbReference type="Proteomes" id="UP000319771"/>
    </source>
</evidence>
<dbReference type="InterPro" id="IPR026265">
    <property type="entry name" value="LptC"/>
</dbReference>
<proteinExistence type="predicted"/>
<dbReference type="NCBIfam" id="TIGR04409">
    <property type="entry name" value="LptC_YrbK"/>
    <property type="match status" value="1"/>
</dbReference>
<name>A0A538UC45_UNCEI</name>
<comment type="caution">
    <text evidence="6">The sequence shown here is derived from an EMBL/GenBank/DDBJ whole genome shotgun (WGS) entry which is preliminary data.</text>
</comment>
<accession>A0A538UC45</accession>
<keyword evidence="3" id="KW-0812">Transmembrane</keyword>